<dbReference type="Proteomes" id="UP000730618">
    <property type="component" value="Unassembled WGS sequence"/>
</dbReference>
<dbReference type="Pfam" id="PF00027">
    <property type="entry name" value="cNMP_binding"/>
    <property type="match status" value="1"/>
</dbReference>
<dbReference type="Pfam" id="PF13545">
    <property type="entry name" value="HTH_Crp_2"/>
    <property type="match status" value="1"/>
</dbReference>
<organism evidence="3 4">
    <name type="scientific">Paenibacillus allorhizosphaerae</name>
    <dbReference type="NCBI Taxonomy" id="2849866"/>
    <lineage>
        <taxon>Bacteria</taxon>
        <taxon>Bacillati</taxon>
        <taxon>Bacillota</taxon>
        <taxon>Bacilli</taxon>
        <taxon>Bacillales</taxon>
        <taxon>Paenibacillaceae</taxon>
        <taxon>Paenibacillus</taxon>
    </lineage>
</organism>
<feature type="domain" description="HTH crp-type" evidence="2">
    <location>
        <begin position="151"/>
        <end position="216"/>
    </location>
</feature>
<accession>A0ABN7TJB6</accession>
<evidence type="ECO:0000259" key="2">
    <source>
        <dbReference type="PROSITE" id="PS51063"/>
    </source>
</evidence>
<proteinExistence type="predicted"/>
<dbReference type="SMART" id="SM00419">
    <property type="entry name" value="HTH_CRP"/>
    <property type="match status" value="1"/>
</dbReference>
<dbReference type="InterPro" id="IPR012318">
    <property type="entry name" value="HTH_CRP"/>
</dbReference>
<evidence type="ECO:0000313" key="3">
    <source>
        <dbReference type="EMBL" id="CAG7637201.1"/>
    </source>
</evidence>
<dbReference type="SMART" id="SM00100">
    <property type="entry name" value="cNMP"/>
    <property type="match status" value="1"/>
</dbReference>
<dbReference type="PROSITE" id="PS51063">
    <property type="entry name" value="HTH_CRP_2"/>
    <property type="match status" value="1"/>
</dbReference>
<comment type="caution">
    <text evidence="3">The sequence shown here is derived from an EMBL/GenBank/DDBJ whole genome shotgun (WGS) entry which is preliminary data.</text>
</comment>
<keyword evidence="4" id="KW-1185">Reference proteome</keyword>
<evidence type="ECO:0000259" key="1">
    <source>
        <dbReference type="PROSITE" id="PS50042"/>
    </source>
</evidence>
<gene>
    <name evidence="3" type="ORF">PAECIP111802_02331</name>
</gene>
<dbReference type="CDD" id="cd00038">
    <property type="entry name" value="CAP_ED"/>
    <property type="match status" value="1"/>
</dbReference>
<dbReference type="InterPro" id="IPR000595">
    <property type="entry name" value="cNMP-bd_dom"/>
</dbReference>
<name>A0ABN7TJB6_9BACL</name>
<evidence type="ECO:0000313" key="4">
    <source>
        <dbReference type="Proteomes" id="UP000730618"/>
    </source>
</evidence>
<sequence>MTKALPDLHTLFDTFPCFRTLPAEEWKAAQPMIKTIPAQASLFHNEEAGKYAFFLLSGTAGITNITADGREALTVRLSAGDICSMMVLSGLSGREYPGNVTAETEVTVLYVAKSSFLRWVQMYEPVRHAVFGSVLDGLIRMGSLLTEKSSLPLDIRLADTLLKLTSERQPGVKITHQQLAVELGSAREVVSRQLSRMLKKGWISTGRGSVSILQREALETFVGDQVTEEG</sequence>
<protein>
    <recommendedName>
        <fullName evidence="5">Crp/Fnr family transcriptional regulator</fullName>
    </recommendedName>
</protein>
<dbReference type="EMBL" id="CAJVCE010000005">
    <property type="protein sequence ID" value="CAG7637201.1"/>
    <property type="molecule type" value="Genomic_DNA"/>
</dbReference>
<evidence type="ECO:0008006" key="5">
    <source>
        <dbReference type="Google" id="ProtNLM"/>
    </source>
</evidence>
<feature type="domain" description="Cyclic nucleotide-binding" evidence="1">
    <location>
        <begin position="34"/>
        <end position="137"/>
    </location>
</feature>
<reference evidence="3 4" key="1">
    <citation type="submission" date="2021-06" db="EMBL/GenBank/DDBJ databases">
        <authorList>
            <person name="Criscuolo A."/>
        </authorList>
    </citation>
    <scope>NUCLEOTIDE SEQUENCE [LARGE SCALE GENOMIC DNA]</scope>
    <source>
        <strain evidence="4">CIP 111802</strain>
    </source>
</reference>
<dbReference type="PROSITE" id="PS50042">
    <property type="entry name" value="CNMP_BINDING_3"/>
    <property type="match status" value="1"/>
</dbReference>